<dbReference type="Gene3D" id="1.20.120.530">
    <property type="entry name" value="GntR ligand-binding domain-like"/>
    <property type="match status" value="1"/>
</dbReference>
<reference evidence="5" key="2">
    <citation type="submission" date="2021-04" db="EMBL/GenBank/DDBJ databases">
        <authorList>
            <person name="Gilroy R."/>
        </authorList>
    </citation>
    <scope>NUCLEOTIDE SEQUENCE</scope>
    <source>
        <strain evidence="5">CHK188-5543</strain>
    </source>
</reference>
<dbReference type="SUPFAM" id="SSF48008">
    <property type="entry name" value="GntR ligand-binding domain-like"/>
    <property type="match status" value="1"/>
</dbReference>
<dbReference type="InterPro" id="IPR036388">
    <property type="entry name" value="WH-like_DNA-bd_sf"/>
</dbReference>
<name>A0A9D2B6D9_9FIRM</name>
<comment type="caution">
    <text evidence="5">The sequence shown here is derived from an EMBL/GenBank/DDBJ whole genome shotgun (WGS) entry which is preliminary data.</text>
</comment>
<dbReference type="InterPro" id="IPR011711">
    <property type="entry name" value="GntR_C"/>
</dbReference>
<reference evidence="5" key="1">
    <citation type="journal article" date="2021" name="PeerJ">
        <title>Extensive microbial diversity within the chicken gut microbiome revealed by metagenomics and culture.</title>
        <authorList>
            <person name="Gilroy R."/>
            <person name="Ravi A."/>
            <person name="Getino M."/>
            <person name="Pursley I."/>
            <person name="Horton D.L."/>
            <person name="Alikhan N.F."/>
            <person name="Baker D."/>
            <person name="Gharbi K."/>
            <person name="Hall N."/>
            <person name="Watson M."/>
            <person name="Adriaenssens E.M."/>
            <person name="Foster-Nyarko E."/>
            <person name="Jarju S."/>
            <person name="Secka A."/>
            <person name="Antonio M."/>
            <person name="Oren A."/>
            <person name="Chaudhuri R.R."/>
            <person name="La Ragione R."/>
            <person name="Hildebrand F."/>
            <person name="Pallen M.J."/>
        </authorList>
    </citation>
    <scope>NUCLEOTIDE SEQUENCE</scope>
    <source>
        <strain evidence="5">CHK188-5543</strain>
    </source>
</reference>
<keyword evidence="1" id="KW-0805">Transcription regulation</keyword>
<dbReference type="PROSITE" id="PS50949">
    <property type="entry name" value="HTH_GNTR"/>
    <property type="match status" value="1"/>
</dbReference>
<evidence type="ECO:0000313" key="6">
    <source>
        <dbReference type="Proteomes" id="UP000886800"/>
    </source>
</evidence>
<dbReference type="InterPro" id="IPR008920">
    <property type="entry name" value="TF_FadR/GntR_C"/>
</dbReference>
<dbReference type="Pfam" id="PF07729">
    <property type="entry name" value="FCD"/>
    <property type="match status" value="1"/>
</dbReference>
<evidence type="ECO:0000259" key="4">
    <source>
        <dbReference type="PROSITE" id="PS50949"/>
    </source>
</evidence>
<dbReference type="InterPro" id="IPR000524">
    <property type="entry name" value="Tscrpt_reg_HTH_GntR"/>
</dbReference>
<dbReference type="AlphaFoldDB" id="A0A9D2B6D9"/>
<dbReference type="GO" id="GO:0003700">
    <property type="term" value="F:DNA-binding transcription factor activity"/>
    <property type="evidence" value="ECO:0007669"/>
    <property type="project" value="InterPro"/>
</dbReference>
<accession>A0A9D2B6D9</accession>
<dbReference type="Proteomes" id="UP000886800">
    <property type="component" value="Unassembled WGS sequence"/>
</dbReference>
<proteinExistence type="predicted"/>
<dbReference type="CDD" id="cd07377">
    <property type="entry name" value="WHTH_GntR"/>
    <property type="match status" value="1"/>
</dbReference>
<evidence type="ECO:0000256" key="1">
    <source>
        <dbReference type="ARBA" id="ARBA00023015"/>
    </source>
</evidence>
<dbReference type="PANTHER" id="PTHR43537:SF5">
    <property type="entry name" value="UXU OPERON TRANSCRIPTIONAL REGULATOR"/>
    <property type="match status" value="1"/>
</dbReference>
<evidence type="ECO:0000256" key="3">
    <source>
        <dbReference type="ARBA" id="ARBA00023163"/>
    </source>
</evidence>
<dbReference type="InterPro" id="IPR036390">
    <property type="entry name" value="WH_DNA-bd_sf"/>
</dbReference>
<dbReference type="EMBL" id="DXES01000001">
    <property type="protein sequence ID" value="HIX64618.1"/>
    <property type="molecule type" value="Genomic_DNA"/>
</dbReference>
<protein>
    <submittedName>
        <fullName evidence="5">GntR family transcriptional regulator</fullName>
    </submittedName>
</protein>
<dbReference type="PRINTS" id="PR00035">
    <property type="entry name" value="HTHGNTR"/>
</dbReference>
<gene>
    <name evidence="5" type="ORF">H9736_00055</name>
</gene>
<evidence type="ECO:0000256" key="2">
    <source>
        <dbReference type="ARBA" id="ARBA00023125"/>
    </source>
</evidence>
<keyword evidence="3" id="KW-0804">Transcription</keyword>
<feature type="domain" description="HTH gntR-type" evidence="4">
    <location>
        <begin position="15"/>
        <end position="83"/>
    </location>
</feature>
<dbReference type="SMART" id="SM00345">
    <property type="entry name" value="HTH_GNTR"/>
    <property type="match status" value="1"/>
</dbReference>
<evidence type="ECO:0000313" key="5">
    <source>
        <dbReference type="EMBL" id="HIX64618.1"/>
    </source>
</evidence>
<sequence>MEQRDMAGILMQGRLTISDEIYNRILMKIIEGQWQVGDKLPSEKQLCELFGASRVSVRTALSRLAARGIIFTRQGKGSFIQSAGAVTRTGGEPQAGADLREAVLQFTVFRQCIESKAVELFLQRAGQQDLQQLQELVDRMGEASDLEQVLEQDLAFHGKIIATGGNRYLIRCWETFRGDYAWNFRNSYQKNHYDAQELQRQHQYILDCLREQDGKAAMSMILRGFIR</sequence>
<organism evidence="5 6">
    <name type="scientific">Candidatus Anaerotruncus excrementipullorum</name>
    <dbReference type="NCBI Taxonomy" id="2838465"/>
    <lineage>
        <taxon>Bacteria</taxon>
        <taxon>Bacillati</taxon>
        <taxon>Bacillota</taxon>
        <taxon>Clostridia</taxon>
        <taxon>Eubacteriales</taxon>
        <taxon>Oscillospiraceae</taxon>
        <taxon>Anaerotruncus</taxon>
    </lineage>
</organism>
<dbReference type="PANTHER" id="PTHR43537">
    <property type="entry name" value="TRANSCRIPTIONAL REGULATOR, GNTR FAMILY"/>
    <property type="match status" value="1"/>
</dbReference>
<keyword evidence="2" id="KW-0238">DNA-binding</keyword>
<dbReference type="Gene3D" id="1.10.10.10">
    <property type="entry name" value="Winged helix-like DNA-binding domain superfamily/Winged helix DNA-binding domain"/>
    <property type="match status" value="1"/>
</dbReference>
<dbReference type="GO" id="GO:0003677">
    <property type="term" value="F:DNA binding"/>
    <property type="evidence" value="ECO:0007669"/>
    <property type="project" value="UniProtKB-KW"/>
</dbReference>
<dbReference type="SMART" id="SM00895">
    <property type="entry name" value="FCD"/>
    <property type="match status" value="1"/>
</dbReference>
<dbReference type="Pfam" id="PF00392">
    <property type="entry name" value="GntR"/>
    <property type="match status" value="1"/>
</dbReference>
<dbReference type="SUPFAM" id="SSF46785">
    <property type="entry name" value="Winged helix' DNA-binding domain"/>
    <property type="match status" value="1"/>
</dbReference>